<sequence>MDTKKHQNYQTLIFSRQNINRQIFRCLIYECEDLLCKFTRTELLAPEKIEESNPAQNLRTSVNTLAFKLAKIDNFSDRVRLIQTDINKTVLDRQYDLFFTFLLKTEEIVDLNSIKNWRQKCDRSVCYIAEIWPTNLDLVYRYRHLFQDFDAIFLHNQCCVKQVEEIVGRPCYFLPVGIDAIKFCPYPKLPIRSIDLYSMGRRSPITHQALLELAEKTSFFYVYDTTRTFGVPDHREHRSLLANLIQRSRYFINYKHSVNRGAKLGGAEELSSRLFEGAAGGTIMLGAAPDCDAYREYFDWQDAVIEIPYECTNIAEIIADLEIQAQRLAIARRKNVVNSLLRHDWVYRWEIILDKVGLKPTPAMQDRREKLKNLAEAIAQADL</sequence>
<feature type="domain" description="Spore protein YkvP/CgeB glycosyl transferase-like" evidence="1">
    <location>
        <begin position="240"/>
        <end position="354"/>
    </location>
</feature>
<dbReference type="Proteomes" id="UP000238762">
    <property type="component" value="Unassembled WGS sequence"/>
</dbReference>
<dbReference type="AlphaFoldDB" id="A0A2T1BY04"/>
<gene>
    <name evidence="2" type="ORF">C7B64_21115</name>
</gene>
<dbReference type="EMBL" id="PVWJ01000149">
    <property type="protein sequence ID" value="PSB00900.1"/>
    <property type="molecule type" value="Genomic_DNA"/>
</dbReference>
<evidence type="ECO:0000259" key="1">
    <source>
        <dbReference type="Pfam" id="PF13524"/>
    </source>
</evidence>
<proteinExistence type="predicted"/>
<accession>A0A2T1BY04</accession>
<dbReference type="RefSeq" id="WP_106291094.1">
    <property type="nucleotide sequence ID" value="NZ_CAWNTC010000187.1"/>
</dbReference>
<name>A0A2T1BY04_9CYAN</name>
<evidence type="ECO:0000313" key="3">
    <source>
        <dbReference type="Proteomes" id="UP000238762"/>
    </source>
</evidence>
<reference evidence="2 3" key="1">
    <citation type="submission" date="2018-02" db="EMBL/GenBank/DDBJ databases">
        <authorList>
            <person name="Cohen D.B."/>
            <person name="Kent A.D."/>
        </authorList>
    </citation>
    <scope>NUCLEOTIDE SEQUENCE [LARGE SCALE GENOMIC DNA]</scope>
    <source>
        <strain evidence="2 3">CCAP 1448/3</strain>
    </source>
</reference>
<reference evidence="2 3" key="2">
    <citation type="submission" date="2018-03" db="EMBL/GenBank/DDBJ databases">
        <title>The ancient ancestry and fast evolution of plastids.</title>
        <authorList>
            <person name="Moore K.R."/>
            <person name="Magnabosco C."/>
            <person name="Momper L."/>
            <person name="Gold D.A."/>
            <person name="Bosak T."/>
            <person name="Fournier G.P."/>
        </authorList>
    </citation>
    <scope>NUCLEOTIDE SEQUENCE [LARGE SCALE GENOMIC DNA]</scope>
    <source>
        <strain evidence="2 3">CCAP 1448/3</strain>
    </source>
</reference>
<comment type="caution">
    <text evidence="2">The sequence shown here is derived from an EMBL/GenBank/DDBJ whole genome shotgun (WGS) entry which is preliminary data.</text>
</comment>
<keyword evidence="3" id="KW-1185">Reference proteome</keyword>
<dbReference type="OrthoDB" id="429264at2"/>
<organism evidence="2 3">
    <name type="scientific">Merismopedia glauca CCAP 1448/3</name>
    <dbReference type="NCBI Taxonomy" id="1296344"/>
    <lineage>
        <taxon>Bacteria</taxon>
        <taxon>Bacillati</taxon>
        <taxon>Cyanobacteriota</taxon>
        <taxon>Cyanophyceae</taxon>
        <taxon>Synechococcales</taxon>
        <taxon>Merismopediaceae</taxon>
        <taxon>Merismopedia</taxon>
    </lineage>
</organism>
<evidence type="ECO:0000313" key="2">
    <source>
        <dbReference type="EMBL" id="PSB00900.1"/>
    </source>
</evidence>
<dbReference type="InterPro" id="IPR055259">
    <property type="entry name" value="YkvP/CgeB_Glyco_trans-like"/>
</dbReference>
<dbReference type="Pfam" id="PF13524">
    <property type="entry name" value="Glyco_trans_1_2"/>
    <property type="match status" value="1"/>
</dbReference>
<protein>
    <recommendedName>
        <fullName evidence="1">Spore protein YkvP/CgeB glycosyl transferase-like domain-containing protein</fullName>
    </recommendedName>
</protein>